<sequence length="154" mass="16394">MPVKVTLDPKGRNVVLEKKWGAPTITNDGVSMAKGIELEDLYEKIGAELVKEVDKAVEAVSAALLEQAKELETREDRPQREGGVVVEKVRTLPVGHALDAATREWVDMLAAGSIDPGRSHNAASIAGLFLPSEALIAEKREEKEAATAGAGADL</sequence>
<keyword evidence="6" id="KW-1185">Reference proteome</keyword>
<dbReference type="GO" id="GO:0005524">
    <property type="term" value="F:ATP binding"/>
    <property type="evidence" value="ECO:0007669"/>
    <property type="project" value="UniProtKB-KW"/>
</dbReference>
<proteinExistence type="inferred from homology"/>
<evidence type="ECO:0000256" key="2">
    <source>
        <dbReference type="ARBA" id="ARBA00022741"/>
    </source>
</evidence>
<dbReference type="GO" id="GO:0042026">
    <property type="term" value="P:protein refolding"/>
    <property type="evidence" value="ECO:0007669"/>
    <property type="project" value="InterPro"/>
</dbReference>
<gene>
    <name evidence="5" type="ORF">HDA42_001026</name>
</gene>
<dbReference type="PANTHER" id="PTHR45633">
    <property type="entry name" value="60 KDA HEAT SHOCK PROTEIN, MITOCHONDRIAL"/>
    <property type="match status" value="1"/>
</dbReference>
<dbReference type="InterPro" id="IPR001844">
    <property type="entry name" value="Cpn60/GroEL"/>
</dbReference>
<comment type="similarity">
    <text evidence="1">Belongs to the chaperonin (HSP60) family.</text>
</comment>
<dbReference type="InterPro" id="IPR027413">
    <property type="entry name" value="GROEL-like_equatorial_sf"/>
</dbReference>
<dbReference type="AlphaFoldDB" id="A0A7W3NJY0"/>
<evidence type="ECO:0000313" key="6">
    <source>
        <dbReference type="Proteomes" id="UP000577386"/>
    </source>
</evidence>
<dbReference type="InterPro" id="IPR017998">
    <property type="entry name" value="Chaperone_TCP-1"/>
</dbReference>
<protein>
    <submittedName>
        <fullName evidence="5">Chaperonin GroEL (HSP60 family)</fullName>
    </submittedName>
</protein>
<keyword evidence="2" id="KW-0547">Nucleotide-binding</keyword>
<organism evidence="5 6">
    <name type="scientific">Streptomyces murinus</name>
    <dbReference type="NCBI Taxonomy" id="33900"/>
    <lineage>
        <taxon>Bacteria</taxon>
        <taxon>Bacillati</taxon>
        <taxon>Actinomycetota</taxon>
        <taxon>Actinomycetes</taxon>
        <taxon>Kitasatosporales</taxon>
        <taxon>Streptomycetaceae</taxon>
        <taxon>Streptomyces</taxon>
    </lineage>
</organism>
<keyword evidence="3" id="KW-0067">ATP-binding</keyword>
<evidence type="ECO:0000256" key="4">
    <source>
        <dbReference type="ARBA" id="ARBA00023186"/>
    </source>
</evidence>
<dbReference type="GO" id="GO:0140662">
    <property type="term" value="F:ATP-dependent protein folding chaperone"/>
    <property type="evidence" value="ECO:0007669"/>
    <property type="project" value="InterPro"/>
</dbReference>
<name>A0A7W3NJY0_STRMR</name>
<evidence type="ECO:0000256" key="3">
    <source>
        <dbReference type="ARBA" id="ARBA00022840"/>
    </source>
</evidence>
<dbReference type="Proteomes" id="UP000577386">
    <property type="component" value="Unassembled WGS sequence"/>
</dbReference>
<dbReference type="SUPFAM" id="SSF48592">
    <property type="entry name" value="GroEL equatorial domain-like"/>
    <property type="match status" value="1"/>
</dbReference>
<comment type="caution">
    <text evidence="5">The sequence shown here is derived from an EMBL/GenBank/DDBJ whole genome shotgun (WGS) entry which is preliminary data.</text>
</comment>
<dbReference type="PRINTS" id="PR00304">
    <property type="entry name" value="TCOMPLEXTCP1"/>
</dbReference>
<evidence type="ECO:0000313" key="5">
    <source>
        <dbReference type="EMBL" id="MBA9051848.1"/>
    </source>
</evidence>
<reference evidence="5 6" key="1">
    <citation type="submission" date="2020-08" db="EMBL/GenBank/DDBJ databases">
        <title>Sequencing the genomes of 1000 actinobacteria strains.</title>
        <authorList>
            <person name="Klenk H.-P."/>
        </authorList>
    </citation>
    <scope>NUCLEOTIDE SEQUENCE [LARGE SCALE GENOMIC DNA]</scope>
    <source>
        <strain evidence="5 6">DSM 41827</strain>
    </source>
</reference>
<evidence type="ECO:0000256" key="1">
    <source>
        <dbReference type="ARBA" id="ARBA00006607"/>
    </source>
</evidence>
<dbReference type="EMBL" id="JACJIJ010000002">
    <property type="protein sequence ID" value="MBA9051848.1"/>
    <property type="molecule type" value="Genomic_DNA"/>
</dbReference>
<dbReference type="Gene3D" id="1.10.560.10">
    <property type="entry name" value="GroEL-like equatorial domain"/>
    <property type="match status" value="2"/>
</dbReference>
<accession>A0A7W3NJY0</accession>
<keyword evidence="4" id="KW-0143">Chaperone</keyword>